<dbReference type="EMBL" id="MFGB01000001">
    <property type="protein sequence ID" value="OGF28215.1"/>
    <property type="molecule type" value="Genomic_DNA"/>
</dbReference>
<comment type="caution">
    <text evidence="1">The sequence shown here is derived from an EMBL/GenBank/DDBJ whole genome shotgun (WGS) entry which is preliminary data.</text>
</comment>
<evidence type="ECO:0000313" key="2">
    <source>
        <dbReference type="Proteomes" id="UP000178367"/>
    </source>
</evidence>
<organism evidence="1 2">
    <name type="scientific">Candidatus Falkowbacteria bacterium RIFOXYA2_FULL_47_19</name>
    <dbReference type="NCBI Taxonomy" id="1797994"/>
    <lineage>
        <taxon>Bacteria</taxon>
        <taxon>Candidatus Falkowiibacteriota</taxon>
    </lineage>
</organism>
<accession>A0A1F5SND2</accession>
<gene>
    <name evidence="1" type="ORF">A2227_05480</name>
</gene>
<reference evidence="1 2" key="1">
    <citation type="journal article" date="2016" name="Nat. Commun.">
        <title>Thousands of microbial genomes shed light on interconnected biogeochemical processes in an aquifer system.</title>
        <authorList>
            <person name="Anantharaman K."/>
            <person name="Brown C.T."/>
            <person name="Hug L.A."/>
            <person name="Sharon I."/>
            <person name="Castelle C.J."/>
            <person name="Probst A.J."/>
            <person name="Thomas B.C."/>
            <person name="Singh A."/>
            <person name="Wilkins M.J."/>
            <person name="Karaoz U."/>
            <person name="Brodie E.L."/>
            <person name="Williams K.H."/>
            <person name="Hubbard S.S."/>
            <person name="Banfield J.F."/>
        </authorList>
    </citation>
    <scope>NUCLEOTIDE SEQUENCE [LARGE SCALE GENOMIC DNA]</scope>
</reference>
<name>A0A1F5SND2_9BACT</name>
<dbReference type="Proteomes" id="UP000178367">
    <property type="component" value="Unassembled WGS sequence"/>
</dbReference>
<dbReference type="STRING" id="1797994.A2227_05480"/>
<dbReference type="AlphaFoldDB" id="A0A1F5SND2"/>
<evidence type="ECO:0000313" key="1">
    <source>
        <dbReference type="EMBL" id="OGF28215.1"/>
    </source>
</evidence>
<proteinExistence type="predicted"/>
<sequence length="64" mass="7187">MAKAKKVLHHDDPPCTARLSPCGHCRKCGITPDMQSTCIYMYCPACDVPLENKQCPKCKTNYEL</sequence>
<protein>
    <submittedName>
        <fullName evidence="1">Uncharacterized protein</fullName>
    </submittedName>
</protein>